<reference evidence="1" key="1">
    <citation type="submission" date="2025-08" db="UniProtKB">
        <authorList>
            <consortium name="Ensembl"/>
        </authorList>
    </citation>
    <scope>IDENTIFICATION</scope>
</reference>
<evidence type="ECO:0000313" key="1">
    <source>
        <dbReference type="Ensembl" id="ENSHBUP00000018357.1"/>
    </source>
</evidence>
<dbReference type="GeneTree" id="ENSGT00940000182524"/>
<name>A0A3Q3CB92_HAPBU</name>
<sequence length="169" mass="19005">PRSVRLNSFCKCVCVCVCVWLSAKVFDVFIRLSHDLGLNQGFRKRGSSLSLVFLHSPPLHQVTNPQQGRGSSHISESFTPTPTALLLLVSVHLCMCVVCLSEHEWRESSHVVKVSPLSLSNPVHPTLSHKRGNLQSSLSQQSFPNITRHPSHIFKHTHKQRWLAKKCTL</sequence>
<dbReference type="Ensembl" id="ENSHBUT00000027364.1">
    <property type="protein sequence ID" value="ENSHBUP00000018357.1"/>
    <property type="gene ID" value="ENSHBUG00000020451.1"/>
</dbReference>
<dbReference type="AlphaFoldDB" id="A0A3Q3CB92"/>
<keyword evidence="2" id="KW-1185">Reference proteome</keyword>
<accession>A0A3Q3CB92</accession>
<dbReference type="OMA" id="WRESSHV"/>
<proteinExistence type="predicted"/>
<evidence type="ECO:0000313" key="2">
    <source>
        <dbReference type="Proteomes" id="UP000264840"/>
    </source>
</evidence>
<protein>
    <submittedName>
        <fullName evidence="1">Uncharacterized protein</fullName>
    </submittedName>
</protein>
<organism evidence="1 2">
    <name type="scientific">Haplochromis burtoni</name>
    <name type="common">Burton's mouthbrooder</name>
    <name type="synonym">Chromis burtoni</name>
    <dbReference type="NCBI Taxonomy" id="8153"/>
    <lineage>
        <taxon>Eukaryota</taxon>
        <taxon>Metazoa</taxon>
        <taxon>Chordata</taxon>
        <taxon>Craniata</taxon>
        <taxon>Vertebrata</taxon>
        <taxon>Euteleostomi</taxon>
        <taxon>Actinopterygii</taxon>
        <taxon>Neopterygii</taxon>
        <taxon>Teleostei</taxon>
        <taxon>Neoteleostei</taxon>
        <taxon>Acanthomorphata</taxon>
        <taxon>Ovalentaria</taxon>
        <taxon>Cichlomorphae</taxon>
        <taxon>Cichliformes</taxon>
        <taxon>Cichlidae</taxon>
        <taxon>African cichlids</taxon>
        <taxon>Pseudocrenilabrinae</taxon>
        <taxon>Haplochromini</taxon>
        <taxon>Haplochromis</taxon>
    </lineage>
</organism>
<dbReference type="Proteomes" id="UP000264840">
    <property type="component" value="Unplaced"/>
</dbReference>
<reference evidence="1" key="2">
    <citation type="submission" date="2025-09" db="UniProtKB">
        <authorList>
            <consortium name="Ensembl"/>
        </authorList>
    </citation>
    <scope>IDENTIFICATION</scope>
</reference>